<accession>A0A1A8W3K1</accession>
<evidence type="ECO:0000313" key="2">
    <source>
        <dbReference type="EMBL" id="SBS87499.1"/>
    </source>
</evidence>
<dbReference type="Proteomes" id="UP000078560">
    <property type="component" value="Unassembled WGS sequence"/>
</dbReference>
<dbReference type="AlphaFoldDB" id="A0A1A8W3K1"/>
<evidence type="ECO:0000256" key="1">
    <source>
        <dbReference type="SAM" id="Coils"/>
    </source>
</evidence>
<name>A0A1A8W3K1_PLAOA</name>
<feature type="coiled-coil region" evidence="1">
    <location>
        <begin position="3"/>
        <end position="48"/>
    </location>
</feature>
<organism evidence="2 3">
    <name type="scientific">Plasmodium ovale curtisi</name>
    <dbReference type="NCBI Taxonomy" id="864141"/>
    <lineage>
        <taxon>Eukaryota</taxon>
        <taxon>Sar</taxon>
        <taxon>Alveolata</taxon>
        <taxon>Apicomplexa</taxon>
        <taxon>Aconoidasida</taxon>
        <taxon>Haemosporida</taxon>
        <taxon>Plasmodiidae</taxon>
        <taxon>Plasmodium</taxon>
        <taxon>Plasmodium (Plasmodium)</taxon>
    </lineage>
</organism>
<gene>
    <name evidence="2" type="ORF">POVCU2_0042980</name>
</gene>
<reference evidence="3" key="1">
    <citation type="submission" date="2016-05" db="EMBL/GenBank/DDBJ databases">
        <authorList>
            <person name="Naeem Raeece"/>
        </authorList>
    </citation>
    <scope>NUCLEOTIDE SEQUENCE [LARGE SCALE GENOMIC DNA]</scope>
</reference>
<dbReference type="EMBL" id="FLQU01000579">
    <property type="protein sequence ID" value="SBS87499.1"/>
    <property type="molecule type" value="Genomic_DNA"/>
</dbReference>
<sequence length="218" mass="26184">MSLEIVEERMKKLEEELKIFREKELNKMEKIKNEITLLHIQVTEMEKKKNIKCLTNINKSFEKKITEKRGNCTKKKKYVKSIKEILYELKILKEEKKKNGNYLNRKFIFQNYIQDIGNEIKQVFLVMNVQRQCLFKSILEELQKLKYKSVAYFDKHVHVQKELDLLIHSINNNALMDIFVLTKNSQFFQSELAKMFRRFCRYVENSSTYSSASEQGKC</sequence>
<protein>
    <submittedName>
        <fullName evidence="2">Uncharacterized protein</fullName>
    </submittedName>
</protein>
<evidence type="ECO:0000313" key="3">
    <source>
        <dbReference type="Proteomes" id="UP000078560"/>
    </source>
</evidence>
<proteinExistence type="predicted"/>
<keyword evidence="1" id="KW-0175">Coiled coil</keyword>